<dbReference type="Proteomes" id="UP000024445">
    <property type="component" value="Segment"/>
</dbReference>
<dbReference type="RefSeq" id="YP_009030144.1">
    <property type="nucleotide sequence ID" value="NC_024121.1"/>
</dbReference>
<gene>
    <name evidence="1" type="ORF">PS2_97</name>
</gene>
<protein>
    <submittedName>
        <fullName evidence="1">Uncharacterized protein</fullName>
    </submittedName>
</protein>
<reference evidence="1 2" key="1">
    <citation type="submission" date="2014-01" db="EMBL/GenBank/DDBJ databases">
        <authorList>
            <person name="Zhang G."/>
            <person name="Jin J."/>
            <person name="Li Z.J."/>
            <person name="Wang S.W."/>
            <person name="Chen S.J."/>
            <person name="Wang S.M."/>
            <person name="Wang X.T."/>
            <person name="Li Y.H."/>
            <person name="Wang J."/>
            <person name="Yang C.K."/>
            <person name="Wang L."/>
        </authorList>
    </citation>
    <scope>NUCLEOTIDE SEQUENCE [LARGE SCALE GENOMIC DNA]</scope>
</reference>
<organism evidence="1 2">
    <name type="scientific">Serratia phage PS2</name>
    <dbReference type="NCBI Taxonomy" id="1481112"/>
    <lineage>
        <taxon>Viruses</taxon>
        <taxon>Duplodnaviria</taxon>
        <taxon>Heunggongvirae</taxon>
        <taxon>Uroviricota</taxon>
        <taxon>Caudoviricetes</taxon>
        <taxon>Muldoonvirus</taxon>
        <taxon>Muldoonvirus PS2</taxon>
    </lineage>
</organism>
<evidence type="ECO:0000313" key="1">
    <source>
        <dbReference type="EMBL" id="AHY25344.1"/>
    </source>
</evidence>
<keyword evidence="2" id="KW-1185">Reference proteome</keyword>
<evidence type="ECO:0000313" key="2">
    <source>
        <dbReference type="Proteomes" id="UP000024445"/>
    </source>
</evidence>
<dbReference type="GeneID" id="19484981"/>
<name>A0A023W4T6_9CAUD</name>
<proteinExistence type="predicted"/>
<accession>A0A023W4T6</accession>
<dbReference type="KEGG" id="vg:19484981"/>
<sequence length="71" mass="8011">MKDVTSKEFEAPYTGIWPKGHVPTQNIQVQILDDTVVIQGAFADEYIDMDPQIAREIAQYILDNVPCKSKS</sequence>
<dbReference type="EMBL" id="KJ025957">
    <property type="protein sequence ID" value="AHY25344.1"/>
    <property type="molecule type" value="Genomic_DNA"/>
</dbReference>